<keyword evidence="1" id="KW-0677">Repeat</keyword>
<dbReference type="PROSITE" id="PS50297">
    <property type="entry name" value="ANK_REP_REGION"/>
    <property type="match status" value="1"/>
</dbReference>
<dbReference type="Gene3D" id="1.25.40.20">
    <property type="entry name" value="Ankyrin repeat-containing domain"/>
    <property type="match status" value="1"/>
</dbReference>
<evidence type="ECO:0000313" key="4">
    <source>
        <dbReference type="EMBL" id="ARF02858.1"/>
    </source>
</evidence>
<dbReference type="InterPro" id="IPR036770">
    <property type="entry name" value="Ankyrin_rpt-contain_sf"/>
</dbReference>
<sequence>MSYTIRKLLEHGADIHAKDIFGKTPLHYASKERDYISIKYLMRNNANANVVDKFNLTPLEYCIKGSYSPVSIIYYLILRKILYL</sequence>
<dbReference type="SUPFAM" id="SSF48403">
    <property type="entry name" value="Ankyrin repeat"/>
    <property type="match status" value="1"/>
</dbReference>
<evidence type="ECO:0000256" key="1">
    <source>
        <dbReference type="ARBA" id="ARBA00022737"/>
    </source>
</evidence>
<evidence type="ECO:0000313" key="5">
    <source>
        <dbReference type="Proteomes" id="UP000315116"/>
    </source>
</evidence>
<dbReference type="InterPro" id="IPR002110">
    <property type="entry name" value="Ankyrin_rpt"/>
</dbReference>
<dbReference type="PANTHER" id="PTHR24171">
    <property type="entry name" value="ANKYRIN REPEAT DOMAIN-CONTAINING PROTEIN 39-RELATED"/>
    <property type="match status" value="1"/>
</dbReference>
<dbReference type="Pfam" id="PF13857">
    <property type="entry name" value="Ank_5"/>
    <property type="match status" value="1"/>
</dbReference>
<feature type="repeat" description="ANK" evidence="3">
    <location>
        <begin position="21"/>
        <end position="53"/>
    </location>
</feature>
<dbReference type="Proteomes" id="UP000315116">
    <property type="component" value="Segment"/>
</dbReference>
<organism evidence="4 5">
    <name type="scientific">Shearwaterpox virus</name>
    <dbReference type="NCBI Taxonomy" id="1974596"/>
    <lineage>
        <taxon>Viruses</taxon>
        <taxon>Varidnaviria</taxon>
        <taxon>Bamfordvirae</taxon>
        <taxon>Nucleocytoviricota</taxon>
        <taxon>Pokkesviricetes</taxon>
        <taxon>Chitovirales</taxon>
        <taxon>Poxviridae</taxon>
        <taxon>Chordopoxvirinae</taxon>
        <taxon>Avipoxvirus</taxon>
        <taxon>Avipoxvirus canarypox</taxon>
        <taxon>Canarypox virus</taxon>
    </lineage>
</organism>
<accession>A0A1V0S8A9</accession>
<evidence type="ECO:0000256" key="2">
    <source>
        <dbReference type="ARBA" id="ARBA00023043"/>
    </source>
</evidence>
<proteinExistence type="predicted"/>
<protein>
    <submittedName>
        <fullName evidence="4">SWPV1-299</fullName>
    </submittedName>
</protein>
<reference evidence="4 5" key="1">
    <citation type="journal article" date="2017" name="BMC Genomics">
        <title>Genomic characterization of two novel pathogenic avipoxviruses isolated from pacific shearwaters (Ardenna spp.).</title>
        <authorList>
            <person name="Sarker S."/>
            <person name="Das S."/>
            <person name="Lavers J.L."/>
            <person name="Hutton I."/>
            <person name="Helbig K."/>
            <person name="Imbery J."/>
            <person name="Upton C."/>
            <person name="Raidal S.R."/>
        </authorList>
    </citation>
    <scope>NUCLEOTIDE SEQUENCE [LARGE SCALE GENOMIC DNA]</scope>
    <source>
        <strain evidence="4 5">SWPV-1</strain>
    </source>
</reference>
<evidence type="ECO:0000256" key="3">
    <source>
        <dbReference type="PROSITE-ProRule" id="PRU00023"/>
    </source>
</evidence>
<dbReference type="SMART" id="SM00248">
    <property type="entry name" value="ANK"/>
    <property type="match status" value="1"/>
</dbReference>
<gene>
    <name evidence="4" type="primary">SWPV1-299</name>
</gene>
<name>A0A1V0S8A9_CNPV</name>
<dbReference type="PROSITE" id="PS50088">
    <property type="entry name" value="ANK_REPEAT"/>
    <property type="match status" value="1"/>
</dbReference>
<keyword evidence="2 3" id="KW-0040">ANK repeat</keyword>
<dbReference type="EMBL" id="KX857216">
    <property type="protein sequence ID" value="ARF02858.1"/>
    <property type="molecule type" value="Genomic_DNA"/>
</dbReference>